<keyword evidence="3 11" id="KW-1134">Transmembrane beta strand</keyword>
<reference evidence="17" key="1">
    <citation type="submission" date="2022-07" db="EMBL/GenBank/DDBJ databases">
        <title>Tahibacter sp., a new gammaproteobacterium isolated from the silt sample collected at pig farm.</title>
        <authorList>
            <person name="Chen H."/>
        </authorList>
    </citation>
    <scope>NUCLEOTIDE SEQUENCE</scope>
    <source>
        <strain evidence="17">P2K</strain>
    </source>
</reference>
<evidence type="ECO:0000256" key="8">
    <source>
        <dbReference type="ARBA" id="ARBA00023077"/>
    </source>
</evidence>
<evidence type="ECO:0000313" key="17">
    <source>
        <dbReference type="EMBL" id="MCQ4165013.1"/>
    </source>
</evidence>
<evidence type="ECO:0000256" key="7">
    <source>
        <dbReference type="ARBA" id="ARBA00023065"/>
    </source>
</evidence>
<dbReference type="PANTHER" id="PTHR32552:SF81">
    <property type="entry name" value="TONB-DEPENDENT OUTER MEMBRANE RECEPTOR"/>
    <property type="match status" value="1"/>
</dbReference>
<evidence type="ECO:0000256" key="2">
    <source>
        <dbReference type="ARBA" id="ARBA00022448"/>
    </source>
</evidence>
<evidence type="ECO:0000259" key="16">
    <source>
        <dbReference type="Pfam" id="PF07715"/>
    </source>
</evidence>
<keyword evidence="9 11" id="KW-0472">Membrane</keyword>
<dbReference type="PROSITE" id="PS52016">
    <property type="entry name" value="TONB_DEPENDENT_REC_3"/>
    <property type="match status" value="1"/>
</dbReference>
<keyword evidence="6" id="KW-0408">Iron</keyword>
<dbReference type="InterPro" id="IPR036942">
    <property type="entry name" value="Beta-barrel_TonB_sf"/>
</dbReference>
<feature type="domain" description="TonB-dependent receptor-like beta-barrel" evidence="15">
    <location>
        <begin position="295"/>
        <end position="716"/>
    </location>
</feature>
<dbReference type="Gene3D" id="2.40.170.20">
    <property type="entry name" value="TonB-dependent receptor, beta-barrel domain"/>
    <property type="match status" value="1"/>
</dbReference>
<gene>
    <name evidence="17" type="ORF">NM961_09855</name>
</gene>
<evidence type="ECO:0000259" key="15">
    <source>
        <dbReference type="Pfam" id="PF00593"/>
    </source>
</evidence>
<accession>A0ABT1QRT5</accession>
<proteinExistence type="inferred from homology"/>
<keyword evidence="18" id="KW-1185">Reference proteome</keyword>
<evidence type="ECO:0000256" key="3">
    <source>
        <dbReference type="ARBA" id="ARBA00022452"/>
    </source>
</evidence>
<protein>
    <submittedName>
        <fullName evidence="17">TonB-dependent receptor</fullName>
    </submittedName>
</protein>
<evidence type="ECO:0000256" key="9">
    <source>
        <dbReference type="ARBA" id="ARBA00023136"/>
    </source>
</evidence>
<dbReference type="Pfam" id="PF00593">
    <property type="entry name" value="TonB_dep_Rec_b-barrel"/>
    <property type="match status" value="1"/>
</dbReference>
<keyword evidence="7" id="KW-0406">Ion transport</keyword>
<dbReference type="Pfam" id="PF07715">
    <property type="entry name" value="Plug"/>
    <property type="match status" value="1"/>
</dbReference>
<keyword evidence="8 12" id="KW-0798">TonB box</keyword>
<dbReference type="InterPro" id="IPR000531">
    <property type="entry name" value="Beta-barrel_TonB"/>
</dbReference>
<evidence type="ECO:0000256" key="12">
    <source>
        <dbReference type="PROSITE-ProRule" id="PRU10143"/>
    </source>
</evidence>
<keyword evidence="2 11" id="KW-0813">Transport</keyword>
<organism evidence="17 18">
    <name type="scientific">Tahibacter harae</name>
    <dbReference type="NCBI Taxonomy" id="2963937"/>
    <lineage>
        <taxon>Bacteria</taxon>
        <taxon>Pseudomonadati</taxon>
        <taxon>Pseudomonadota</taxon>
        <taxon>Gammaproteobacteria</taxon>
        <taxon>Lysobacterales</taxon>
        <taxon>Rhodanobacteraceae</taxon>
        <taxon>Tahibacter</taxon>
    </lineage>
</organism>
<sequence length="765" mass="83779">MKTSNFRARRGLQLGGLAAAILLALPVQARAEDAEQREEEARRGGEAAALETVTVTAQRRVENIQDVPMAITAVEAEKLEVLGSGGDDIRFLAGRLPSLNIESSFGRAFPRFYIRGLGNTDFDLNASQPVSLVYDGVVQENPILKGFPIFDLDQVEMARGPQGTLFGRNSPAGVIKFESARPEQEFGGFGRVSYGRYGSINLSGAVTGGLSESTSARLSVLHQRRDDWVDNTRNGPGDDLEGYRESAARLQFLHAPSDEFDALLNLHARKLDGTARLFRANIIQPGTNDLVPGFRRDQVSIDGVNSQDLKQFGANLRLRWDLGSTTLHSITGYETVDSYSRGDIDGGYGAVFLGEGNYGPGLIPFPAESADGLPKHRQLSQEFRIESNEWGRFDWQAGVFGFDESIDVDTFSYDTLAPGQPQNGYATQSQDNEAWAVFASADFDLTERLKLRGGLRYSDDQKEFTAARVQGPFGPPIAPIRISPSDTDVSWDLSAVYQASEAVNLYGRVARGFRAPSVQGRLMFADATLPSDELVTVAESETVLSWEGGLKAQLLENRLRLGLALYHYTIDDPQLTAVGGNANIARLVNADKAVGRGVELDLEALLGDHLLVTAGASFNDTEIQDRDLTVFKCGAPCTVLDPAGSVAGTVRIDGNPLPQAPKHVYNVTARYGIPLESGEFYIYTDWAYRSKVNFFLYESVEFTGKPLLEGGLRLGYNWHYGDYEVALFGRNITDREVIVGGLDFNNLVGFLNEPRTWGLEFSARF</sequence>
<evidence type="ECO:0000256" key="5">
    <source>
        <dbReference type="ARBA" id="ARBA00022692"/>
    </source>
</evidence>
<feature type="chain" id="PRO_5046624631" evidence="14">
    <location>
        <begin position="30"/>
        <end position="765"/>
    </location>
</feature>
<feature type="domain" description="TonB-dependent receptor plug" evidence="16">
    <location>
        <begin position="64"/>
        <end position="174"/>
    </location>
</feature>
<evidence type="ECO:0000256" key="10">
    <source>
        <dbReference type="ARBA" id="ARBA00023237"/>
    </source>
</evidence>
<evidence type="ECO:0000256" key="4">
    <source>
        <dbReference type="ARBA" id="ARBA00022496"/>
    </source>
</evidence>
<dbReference type="EMBL" id="JANFQO010000007">
    <property type="protein sequence ID" value="MCQ4165013.1"/>
    <property type="molecule type" value="Genomic_DNA"/>
</dbReference>
<dbReference type="InterPro" id="IPR012910">
    <property type="entry name" value="Plug_dom"/>
</dbReference>
<keyword evidence="17" id="KW-0675">Receptor</keyword>
<name>A0ABT1QRT5_9GAMM</name>
<feature type="short sequence motif" description="TonB box" evidence="12">
    <location>
        <begin position="52"/>
        <end position="58"/>
    </location>
</feature>
<evidence type="ECO:0000256" key="14">
    <source>
        <dbReference type="SAM" id="SignalP"/>
    </source>
</evidence>
<comment type="caution">
    <text evidence="17">The sequence shown here is derived from an EMBL/GenBank/DDBJ whole genome shotgun (WGS) entry which is preliminary data.</text>
</comment>
<evidence type="ECO:0000256" key="11">
    <source>
        <dbReference type="PROSITE-ProRule" id="PRU01360"/>
    </source>
</evidence>
<dbReference type="Proteomes" id="UP001165498">
    <property type="component" value="Unassembled WGS sequence"/>
</dbReference>
<dbReference type="InterPro" id="IPR010916">
    <property type="entry name" value="TonB_box_CS"/>
</dbReference>
<keyword evidence="14" id="KW-0732">Signal</keyword>
<comment type="similarity">
    <text evidence="11 13">Belongs to the TonB-dependent receptor family.</text>
</comment>
<dbReference type="RefSeq" id="WP_255914063.1">
    <property type="nucleotide sequence ID" value="NZ_JANFQO010000007.1"/>
</dbReference>
<evidence type="ECO:0000256" key="13">
    <source>
        <dbReference type="RuleBase" id="RU003357"/>
    </source>
</evidence>
<evidence type="ECO:0000313" key="18">
    <source>
        <dbReference type="Proteomes" id="UP001165498"/>
    </source>
</evidence>
<dbReference type="PROSITE" id="PS00430">
    <property type="entry name" value="TONB_DEPENDENT_REC_1"/>
    <property type="match status" value="1"/>
</dbReference>
<evidence type="ECO:0000256" key="6">
    <source>
        <dbReference type="ARBA" id="ARBA00023004"/>
    </source>
</evidence>
<keyword evidence="10 11" id="KW-0998">Cell outer membrane</keyword>
<comment type="subcellular location">
    <subcellularLocation>
        <location evidence="1 11">Cell outer membrane</location>
        <topology evidence="1 11">Multi-pass membrane protein</topology>
    </subcellularLocation>
</comment>
<keyword evidence="4" id="KW-0410">Iron transport</keyword>
<evidence type="ECO:0000256" key="1">
    <source>
        <dbReference type="ARBA" id="ARBA00004571"/>
    </source>
</evidence>
<dbReference type="InterPro" id="IPR039426">
    <property type="entry name" value="TonB-dep_rcpt-like"/>
</dbReference>
<dbReference type="SUPFAM" id="SSF56935">
    <property type="entry name" value="Porins"/>
    <property type="match status" value="1"/>
</dbReference>
<feature type="signal peptide" evidence="14">
    <location>
        <begin position="1"/>
        <end position="29"/>
    </location>
</feature>
<dbReference type="PANTHER" id="PTHR32552">
    <property type="entry name" value="FERRICHROME IRON RECEPTOR-RELATED"/>
    <property type="match status" value="1"/>
</dbReference>
<keyword evidence="5 11" id="KW-0812">Transmembrane</keyword>